<comment type="caution">
    <text evidence="1">The sequence shown here is derived from an EMBL/GenBank/DDBJ whole genome shotgun (WGS) entry which is preliminary data.</text>
</comment>
<protein>
    <submittedName>
        <fullName evidence="1">Uncharacterized protein</fullName>
    </submittedName>
</protein>
<proteinExistence type="predicted"/>
<gene>
    <name evidence="1" type="ORF">Ga0061061_10819</name>
</gene>
<dbReference type="Proteomes" id="UP000182178">
    <property type="component" value="Unassembled WGS sequence"/>
</dbReference>
<sequence length="207" mass="21561">MTMPAPVSEDESRWCAFLRLPGGYAHPRRLAETLGGAMTPDLCAALQAEPRFAARLTALLDTAGLVPPAGAALDCADVDRSIAVRGPHELTAAALRAGALYWADAIANVVLAPDVEALRRSLDGDLIAFGLANRAAGAQGLRFDDLTGAAEVVARDGWYSFLAWVAQLPAAVAGRLMLKFEDGAITPGPVPDPFGEIGPGLYRQAAG</sequence>
<dbReference type="EMBL" id="CYHC01000008">
    <property type="protein sequence ID" value="CUA89394.1"/>
    <property type="molecule type" value="Genomic_DNA"/>
</dbReference>
<accession>A0ABM9U8P4</accession>
<evidence type="ECO:0000313" key="1">
    <source>
        <dbReference type="EMBL" id="CUA89394.1"/>
    </source>
</evidence>
<keyword evidence="2" id="KW-1185">Reference proteome</keyword>
<name>A0ABM9U8P4_9HYPH</name>
<dbReference type="RefSeq" id="WP_055460118.1">
    <property type="nucleotide sequence ID" value="NZ_CYHC01000008.1"/>
</dbReference>
<organism evidence="1 2">
    <name type="scientific">Chelatococcus sambhunathii</name>
    <dbReference type="NCBI Taxonomy" id="363953"/>
    <lineage>
        <taxon>Bacteria</taxon>
        <taxon>Pseudomonadati</taxon>
        <taxon>Pseudomonadota</taxon>
        <taxon>Alphaproteobacteria</taxon>
        <taxon>Hyphomicrobiales</taxon>
        <taxon>Chelatococcaceae</taxon>
        <taxon>Chelatococcus</taxon>
    </lineage>
</organism>
<reference evidence="1 2" key="1">
    <citation type="submission" date="2015-08" db="EMBL/GenBank/DDBJ databases">
        <authorList>
            <person name="Varghese N."/>
        </authorList>
    </citation>
    <scope>NUCLEOTIDE SEQUENCE [LARGE SCALE GENOMIC DNA]</scope>
    <source>
        <strain evidence="1 2">DSM 18167</strain>
    </source>
</reference>
<evidence type="ECO:0000313" key="2">
    <source>
        <dbReference type="Proteomes" id="UP000182178"/>
    </source>
</evidence>